<proteinExistence type="predicted"/>
<sequence>MPNINGVQTSLLTRLGITAATLLLPSKSRWSGPSGAAAVLSRQFSDPVVHLNSPHIVLHDQLTHYSYTLPVKSIHQITLPSH</sequence>
<gene>
    <name evidence="1" type="ORF">HAX54_033160</name>
</gene>
<evidence type="ECO:0000313" key="2">
    <source>
        <dbReference type="Proteomes" id="UP000823775"/>
    </source>
</evidence>
<reference evidence="1 2" key="1">
    <citation type="journal article" date="2021" name="BMC Genomics">
        <title>Datura genome reveals duplications of psychoactive alkaloid biosynthetic genes and high mutation rate following tissue culture.</title>
        <authorList>
            <person name="Rajewski A."/>
            <person name="Carter-House D."/>
            <person name="Stajich J."/>
            <person name="Litt A."/>
        </authorList>
    </citation>
    <scope>NUCLEOTIDE SEQUENCE [LARGE SCALE GENOMIC DNA]</scope>
    <source>
        <strain evidence="1">AR-01</strain>
    </source>
</reference>
<name>A0ABS8VEZ8_DATST</name>
<comment type="caution">
    <text evidence="1">The sequence shown here is derived from an EMBL/GenBank/DDBJ whole genome shotgun (WGS) entry which is preliminary data.</text>
</comment>
<organism evidence="1 2">
    <name type="scientific">Datura stramonium</name>
    <name type="common">Jimsonweed</name>
    <name type="synonym">Common thornapple</name>
    <dbReference type="NCBI Taxonomy" id="4076"/>
    <lineage>
        <taxon>Eukaryota</taxon>
        <taxon>Viridiplantae</taxon>
        <taxon>Streptophyta</taxon>
        <taxon>Embryophyta</taxon>
        <taxon>Tracheophyta</taxon>
        <taxon>Spermatophyta</taxon>
        <taxon>Magnoliopsida</taxon>
        <taxon>eudicotyledons</taxon>
        <taxon>Gunneridae</taxon>
        <taxon>Pentapetalae</taxon>
        <taxon>asterids</taxon>
        <taxon>lamiids</taxon>
        <taxon>Solanales</taxon>
        <taxon>Solanaceae</taxon>
        <taxon>Solanoideae</taxon>
        <taxon>Datureae</taxon>
        <taxon>Datura</taxon>
    </lineage>
</organism>
<evidence type="ECO:0000313" key="1">
    <source>
        <dbReference type="EMBL" id="MCD9644738.1"/>
    </source>
</evidence>
<keyword evidence="2" id="KW-1185">Reference proteome</keyword>
<dbReference type="EMBL" id="JACEIK010004237">
    <property type="protein sequence ID" value="MCD9644738.1"/>
    <property type="molecule type" value="Genomic_DNA"/>
</dbReference>
<protein>
    <recommendedName>
        <fullName evidence="3">Secreted protein</fullName>
    </recommendedName>
</protein>
<evidence type="ECO:0008006" key="3">
    <source>
        <dbReference type="Google" id="ProtNLM"/>
    </source>
</evidence>
<dbReference type="Proteomes" id="UP000823775">
    <property type="component" value="Unassembled WGS sequence"/>
</dbReference>
<feature type="non-terminal residue" evidence="1">
    <location>
        <position position="82"/>
    </location>
</feature>
<accession>A0ABS8VEZ8</accession>